<dbReference type="GeneID" id="16075350"/>
<evidence type="ECO:0000313" key="3">
    <source>
        <dbReference type="Proteomes" id="UP000007799"/>
    </source>
</evidence>
<dbReference type="AlphaFoldDB" id="F2U841"/>
<feature type="region of interest" description="Disordered" evidence="1">
    <location>
        <begin position="1"/>
        <end position="30"/>
    </location>
</feature>
<accession>F2U841</accession>
<dbReference type="OMA" id="SICTQAQ"/>
<feature type="region of interest" description="Disordered" evidence="1">
    <location>
        <begin position="80"/>
        <end position="138"/>
    </location>
</feature>
<gene>
    <name evidence="2" type="ORF">PTSG_04678</name>
</gene>
<dbReference type="RefSeq" id="XP_004994768.1">
    <property type="nucleotide sequence ID" value="XM_004994711.1"/>
</dbReference>
<keyword evidence="3" id="KW-1185">Reference proteome</keyword>
<evidence type="ECO:0000256" key="1">
    <source>
        <dbReference type="SAM" id="MobiDB-lite"/>
    </source>
</evidence>
<proteinExistence type="predicted"/>
<sequence>MAKKKVTKKKKKGAASKKKAASGPSEPIIPKVCTNCGALYTPVKEGSECALCVQAKDTAVLFASLSASLASTAAGSDIQDALAPLPEDGTTKEGAEGSGATTEAGDGTKKKKLKKKGSTKKKKKSSISGTKKKKKSKK</sequence>
<feature type="compositionally biased region" description="Basic residues" evidence="1">
    <location>
        <begin position="1"/>
        <end position="20"/>
    </location>
</feature>
<evidence type="ECO:0000313" key="2">
    <source>
        <dbReference type="EMBL" id="EGD72946.1"/>
    </source>
</evidence>
<dbReference type="OrthoDB" id="10599188at2759"/>
<feature type="compositionally biased region" description="Basic residues" evidence="1">
    <location>
        <begin position="109"/>
        <end position="138"/>
    </location>
</feature>
<dbReference type="InParanoid" id="F2U841"/>
<dbReference type="KEGG" id="sre:PTSG_04678"/>
<dbReference type="EMBL" id="GL832964">
    <property type="protein sequence ID" value="EGD72946.1"/>
    <property type="molecule type" value="Genomic_DNA"/>
</dbReference>
<protein>
    <submittedName>
        <fullName evidence="2">Uncharacterized protein</fullName>
    </submittedName>
</protein>
<dbReference type="Proteomes" id="UP000007799">
    <property type="component" value="Unassembled WGS sequence"/>
</dbReference>
<reference evidence="2" key="1">
    <citation type="submission" date="2009-08" db="EMBL/GenBank/DDBJ databases">
        <title>Annotation of Salpingoeca rosetta.</title>
        <authorList>
            <consortium name="The Broad Institute Genome Sequencing Platform"/>
            <person name="Russ C."/>
            <person name="Cuomo C."/>
            <person name="Burger G."/>
            <person name="Gray M.W."/>
            <person name="Holland P.W.H."/>
            <person name="King N."/>
            <person name="Lang F.B.F."/>
            <person name="Roger A.J."/>
            <person name="Ruiz-Trillo I."/>
            <person name="Young S.K."/>
            <person name="Zeng Q."/>
            <person name="Gargeya S."/>
            <person name="Alvarado L."/>
            <person name="Berlin A."/>
            <person name="Chapman S.B."/>
            <person name="Chen Z."/>
            <person name="Freedman E."/>
            <person name="Gellesch M."/>
            <person name="Goldberg J."/>
            <person name="Griggs A."/>
            <person name="Gujja S."/>
            <person name="Heilman E."/>
            <person name="Heiman D."/>
            <person name="Howarth C."/>
            <person name="Mehta T."/>
            <person name="Neiman D."/>
            <person name="Pearson M."/>
            <person name="Roberts A."/>
            <person name="Saif S."/>
            <person name="Shea T."/>
            <person name="Shenoy N."/>
            <person name="Sisk P."/>
            <person name="Stolte C."/>
            <person name="Sykes S."/>
            <person name="White J."/>
            <person name="Yandava C."/>
            <person name="Haas B."/>
            <person name="Nusbaum C."/>
            <person name="Birren B."/>
        </authorList>
    </citation>
    <scope>NUCLEOTIDE SEQUENCE [LARGE SCALE GENOMIC DNA]</scope>
    <source>
        <strain evidence="2">ATCC 50818</strain>
    </source>
</reference>
<organism evidence="3">
    <name type="scientific">Salpingoeca rosetta (strain ATCC 50818 / BSB-021)</name>
    <dbReference type="NCBI Taxonomy" id="946362"/>
    <lineage>
        <taxon>Eukaryota</taxon>
        <taxon>Choanoflagellata</taxon>
        <taxon>Craspedida</taxon>
        <taxon>Salpingoecidae</taxon>
        <taxon>Salpingoeca</taxon>
    </lineage>
</organism>
<name>F2U841_SALR5</name>